<keyword evidence="5 8" id="KW-0812">Transmembrane</keyword>
<dbReference type="Proteomes" id="UP001166585">
    <property type="component" value="Unassembled WGS sequence"/>
</dbReference>
<dbReference type="PANTHER" id="PTHR23522">
    <property type="entry name" value="BLL5896 PROTEIN"/>
    <property type="match status" value="1"/>
</dbReference>
<feature type="transmembrane region" description="Helical" evidence="8">
    <location>
        <begin position="133"/>
        <end position="153"/>
    </location>
</feature>
<keyword evidence="4" id="KW-0997">Cell inner membrane</keyword>
<dbReference type="PIRSF" id="PIRSF004925">
    <property type="entry name" value="HcaT"/>
    <property type="match status" value="1"/>
</dbReference>
<evidence type="ECO:0000256" key="2">
    <source>
        <dbReference type="ARBA" id="ARBA00022448"/>
    </source>
</evidence>
<organism evidence="10 11">
    <name type="scientific">Ancylobacter radicis</name>
    <dbReference type="NCBI Taxonomy" id="2836179"/>
    <lineage>
        <taxon>Bacteria</taxon>
        <taxon>Pseudomonadati</taxon>
        <taxon>Pseudomonadota</taxon>
        <taxon>Alphaproteobacteria</taxon>
        <taxon>Hyphomicrobiales</taxon>
        <taxon>Xanthobacteraceae</taxon>
        <taxon>Ancylobacter</taxon>
    </lineage>
</organism>
<keyword evidence="6 8" id="KW-1133">Transmembrane helix</keyword>
<dbReference type="Gene3D" id="1.20.1250.20">
    <property type="entry name" value="MFS general substrate transporter like domains"/>
    <property type="match status" value="2"/>
</dbReference>
<comment type="caution">
    <text evidence="10">The sequence shown here is derived from an EMBL/GenBank/DDBJ whole genome shotgun (WGS) entry which is preliminary data.</text>
</comment>
<comment type="subcellular location">
    <subcellularLocation>
        <location evidence="1">Cell inner membrane</location>
        <topology evidence="1">Multi-pass membrane protein</topology>
    </subcellularLocation>
</comment>
<evidence type="ECO:0000256" key="7">
    <source>
        <dbReference type="ARBA" id="ARBA00023136"/>
    </source>
</evidence>
<keyword evidence="2" id="KW-0813">Transport</keyword>
<feature type="transmembrane region" description="Helical" evidence="8">
    <location>
        <begin position="97"/>
        <end position="121"/>
    </location>
</feature>
<dbReference type="SUPFAM" id="SSF103473">
    <property type="entry name" value="MFS general substrate transporter"/>
    <property type="match status" value="1"/>
</dbReference>
<dbReference type="RefSeq" id="WP_213753536.1">
    <property type="nucleotide sequence ID" value="NZ_JAHCQH010000004.1"/>
</dbReference>
<feature type="transmembrane region" description="Helical" evidence="8">
    <location>
        <begin position="351"/>
        <end position="370"/>
    </location>
</feature>
<dbReference type="PANTHER" id="PTHR23522:SF10">
    <property type="entry name" value="3-PHENYLPROPIONIC ACID TRANSPORTER-RELATED"/>
    <property type="match status" value="1"/>
</dbReference>
<feature type="domain" description="Major facilitator superfamily associated" evidence="9">
    <location>
        <begin position="18"/>
        <end position="352"/>
    </location>
</feature>
<gene>
    <name evidence="10" type="ORF">KIP89_00945</name>
</gene>
<feature type="transmembrane region" description="Helical" evidence="8">
    <location>
        <begin position="264"/>
        <end position="281"/>
    </location>
</feature>
<proteinExistence type="predicted"/>
<feature type="transmembrane region" description="Helical" evidence="8">
    <location>
        <begin position="325"/>
        <end position="345"/>
    </location>
</feature>
<feature type="transmembrane region" description="Helical" evidence="8">
    <location>
        <begin position="37"/>
        <end position="62"/>
    </location>
</feature>
<feature type="transmembrane region" description="Helical" evidence="8">
    <location>
        <begin position="12"/>
        <end position="31"/>
    </location>
</feature>
<dbReference type="EMBL" id="JAHCQH010000004">
    <property type="protein sequence ID" value="MBS9475675.1"/>
    <property type="molecule type" value="Genomic_DNA"/>
</dbReference>
<keyword evidence="11" id="KW-1185">Reference proteome</keyword>
<feature type="transmembrane region" description="Helical" evidence="8">
    <location>
        <begin position="198"/>
        <end position="220"/>
    </location>
</feature>
<evidence type="ECO:0000259" key="9">
    <source>
        <dbReference type="Pfam" id="PF12832"/>
    </source>
</evidence>
<feature type="transmembrane region" description="Helical" evidence="8">
    <location>
        <begin position="159"/>
        <end position="178"/>
    </location>
</feature>
<protein>
    <submittedName>
        <fullName evidence="10">MFS transporter</fullName>
    </submittedName>
</protein>
<evidence type="ECO:0000256" key="8">
    <source>
        <dbReference type="SAM" id="Phobius"/>
    </source>
</evidence>
<feature type="transmembrane region" description="Helical" evidence="8">
    <location>
        <begin position="232"/>
        <end position="252"/>
    </location>
</feature>
<evidence type="ECO:0000256" key="1">
    <source>
        <dbReference type="ARBA" id="ARBA00004429"/>
    </source>
</evidence>
<name>A0ABS5R1Y6_9HYPH</name>
<evidence type="ECO:0000256" key="4">
    <source>
        <dbReference type="ARBA" id="ARBA00022519"/>
    </source>
</evidence>
<keyword evidence="3" id="KW-1003">Cell membrane</keyword>
<evidence type="ECO:0000313" key="10">
    <source>
        <dbReference type="EMBL" id="MBS9475675.1"/>
    </source>
</evidence>
<keyword evidence="7 8" id="KW-0472">Membrane</keyword>
<evidence type="ECO:0000256" key="3">
    <source>
        <dbReference type="ARBA" id="ARBA00022475"/>
    </source>
</evidence>
<feature type="transmembrane region" description="Helical" evidence="8">
    <location>
        <begin position="287"/>
        <end position="305"/>
    </location>
</feature>
<accession>A0ABS5R1Y6</accession>
<sequence>MPVLAPRIAIPAAYAGLFFGIGVYIPFFPVWLEGRGFDAGLIALTLSVPFGIRLFTMPLGGLVADRSGRPRATLAAYGVMTALAFAAVALAPGTVPMLLALAVAASFWQPSLPVLDAYAVARRAEGRIDYGRVRLWGSLAFIAGNLAGGFLLPHLPADATVWMIVAGSLVAALSALTLEEVKLPARTGKAGFPRISRVLGLAILAAALVQGSHATLYAFASIHWRAAGLTDSAVGLMWSIGVIAEVALFHVGTRVTQRLGPEKLLLIGGLAGLVRFGAMGLDPPDALVPVLQLLHAASFGCTYLGTVEMVARHAPEGRGAAVQALAAWATTIAMALATLAAGPLWQGFGGHAFLFSAGLAGAGALTAALLRRAG</sequence>
<dbReference type="NCBIfam" id="NF037955">
    <property type="entry name" value="mfs"/>
    <property type="match status" value="1"/>
</dbReference>
<dbReference type="InterPro" id="IPR026032">
    <property type="entry name" value="HcaT-like"/>
</dbReference>
<feature type="transmembrane region" description="Helical" evidence="8">
    <location>
        <begin position="74"/>
        <end position="91"/>
    </location>
</feature>
<dbReference type="InterPro" id="IPR024989">
    <property type="entry name" value="MFS_assoc_dom"/>
</dbReference>
<evidence type="ECO:0000256" key="5">
    <source>
        <dbReference type="ARBA" id="ARBA00022692"/>
    </source>
</evidence>
<reference evidence="10" key="1">
    <citation type="submission" date="2021-05" db="EMBL/GenBank/DDBJ databases">
        <authorList>
            <person name="Sun Q."/>
            <person name="Inoue M."/>
        </authorList>
    </citation>
    <scope>NUCLEOTIDE SEQUENCE</scope>
    <source>
        <strain evidence="10">VKM B-3255</strain>
    </source>
</reference>
<dbReference type="InterPro" id="IPR036259">
    <property type="entry name" value="MFS_trans_sf"/>
</dbReference>
<evidence type="ECO:0000313" key="11">
    <source>
        <dbReference type="Proteomes" id="UP001166585"/>
    </source>
</evidence>
<evidence type="ECO:0000256" key="6">
    <source>
        <dbReference type="ARBA" id="ARBA00022989"/>
    </source>
</evidence>
<dbReference type="Pfam" id="PF12832">
    <property type="entry name" value="MFS_1_like"/>
    <property type="match status" value="1"/>
</dbReference>